<dbReference type="Gene3D" id="3.40.630.30">
    <property type="match status" value="1"/>
</dbReference>
<dbReference type="RefSeq" id="WP_302720796.1">
    <property type="nucleotide sequence ID" value="NZ_JAULRU010000215.1"/>
</dbReference>
<proteinExistence type="predicted"/>
<feature type="domain" description="N-acetyltransferase" evidence="1">
    <location>
        <begin position="3"/>
        <end position="159"/>
    </location>
</feature>
<dbReference type="PROSITE" id="PS51186">
    <property type="entry name" value="GNAT"/>
    <property type="match status" value="1"/>
</dbReference>
<dbReference type="CDD" id="cd04301">
    <property type="entry name" value="NAT_SF"/>
    <property type="match status" value="1"/>
</dbReference>
<gene>
    <name evidence="2" type="ORF">SCD92_11975</name>
</gene>
<evidence type="ECO:0000313" key="2">
    <source>
        <dbReference type="EMBL" id="MDX6850081.1"/>
    </source>
</evidence>
<dbReference type="InterPro" id="IPR016181">
    <property type="entry name" value="Acyl_CoA_acyltransferase"/>
</dbReference>
<sequence>MSLTFKVASEPDACAISRMVVELTEEVTQQSRNAKFTLNHNSTLAKCRALIAQDLYHAVVAKDNAEYIGLASFAESYALYAGGKIGIIQEFYISPPWRSQGIGARLMDQIKAIGQSRDWACIELCTPPLPGLDSSRAFYQRQGLKPVGGRKRRLYLAGC</sequence>
<protein>
    <submittedName>
        <fullName evidence="2">GNAT family N-acetyltransferase</fullName>
    </submittedName>
</protein>
<dbReference type="InterPro" id="IPR000182">
    <property type="entry name" value="GNAT_dom"/>
</dbReference>
<accession>A0ABU4RYW5</accession>
<reference evidence="2 3" key="1">
    <citation type="submission" date="2023-11" db="EMBL/GenBank/DDBJ databases">
        <title>Gilvimarinus fulvus sp. nov., isolated from the surface of Kelp.</title>
        <authorList>
            <person name="Sun Y.Y."/>
            <person name="Gong Y."/>
            <person name="Du Z.J."/>
        </authorList>
    </citation>
    <scope>NUCLEOTIDE SEQUENCE [LARGE SCALE GENOMIC DNA]</scope>
    <source>
        <strain evidence="2 3">SDUM040013</strain>
    </source>
</reference>
<evidence type="ECO:0000259" key="1">
    <source>
        <dbReference type="PROSITE" id="PS51186"/>
    </source>
</evidence>
<dbReference type="EMBL" id="JAXAFO010000019">
    <property type="protein sequence ID" value="MDX6850081.1"/>
    <property type="molecule type" value="Genomic_DNA"/>
</dbReference>
<dbReference type="Pfam" id="PF00583">
    <property type="entry name" value="Acetyltransf_1"/>
    <property type="match status" value="1"/>
</dbReference>
<name>A0ABU4RYW5_9GAMM</name>
<dbReference type="SUPFAM" id="SSF55729">
    <property type="entry name" value="Acyl-CoA N-acyltransferases (Nat)"/>
    <property type="match status" value="1"/>
</dbReference>
<dbReference type="Proteomes" id="UP001273505">
    <property type="component" value="Unassembled WGS sequence"/>
</dbReference>
<comment type="caution">
    <text evidence="2">The sequence shown here is derived from an EMBL/GenBank/DDBJ whole genome shotgun (WGS) entry which is preliminary data.</text>
</comment>
<keyword evidence="3" id="KW-1185">Reference proteome</keyword>
<organism evidence="2 3">
    <name type="scientific">Gilvimarinus gilvus</name>
    <dbReference type="NCBI Taxonomy" id="3058038"/>
    <lineage>
        <taxon>Bacteria</taxon>
        <taxon>Pseudomonadati</taxon>
        <taxon>Pseudomonadota</taxon>
        <taxon>Gammaproteobacteria</taxon>
        <taxon>Cellvibrionales</taxon>
        <taxon>Cellvibrionaceae</taxon>
        <taxon>Gilvimarinus</taxon>
    </lineage>
</organism>
<evidence type="ECO:0000313" key="3">
    <source>
        <dbReference type="Proteomes" id="UP001273505"/>
    </source>
</evidence>